<feature type="transmembrane region" description="Helical" evidence="13">
    <location>
        <begin position="89"/>
        <end position="107"/>
    </location>
</feature>
<dbReference type="Gene3D" id="3.40.50.720">
    <property type="entry name" value="NAD(P)-binding Rossmann-like Domain"/>
    <property type="match status" value="1"/>
</dbReference>
<proteinExistence type="inferred from homology"/>
<dbReference type="InterPro" id="IPR045886">
    <property type="entry name" value="ThiF/MoeB/HesA"/>
</dbReference>
<dbReference type="PANTHER" id="PTHR43267:SF2">
    <property type="entry name" value="TRNA THREONYLCARBAMOYLADENOSINE DEHYDRATASE 1-RELATED"/>
    <property type="match status" value="1"/>
</dbReference>
<dbReference type="OrthoDB" id="10265862at2759"/>
<evidence type="ECO:0000313" key="16">
    <source>
        <dbReference type="Proteomes" id="UP000242146"/>
    </source>
</evidence>
<dbReference type="AlphaFoldDB" id="A0A1X2G8C4"/>
<keyword evidence="7" id="KW-1000">Mitochondrion outer membrane</keyword>
<dbReference type="GO" id="GO:0008641">
    <property type="term" value="F:ubiquitin-like modifier activating enzyme activity"/>
    <property type="evidence" value="ECO:0007669"/>
    <property type="project" value="InterPro"/>
</dbReference>
<dbReference type="FunFam" id="3.40.50.720:FF:000125">
    <property type="entry name" value="tRNA threonylcarbamoyladenosine dehydratase 2-like"/>
    <property type="match status" value="1"/>
</dbReference>
<dbReference type="PANTHER" id="PTHR43267">
    <property type="entry name" value="TRNA THREONYLCARBAMOYLADENOSINE DEHYDRATASE"/>
    <property type="match status" value="1"/>
</dbReference>
<gene>
    <name evidence="15" type="ORF">DM01DRAFT_1385900</name>
</gene>
<evidence type="ECO:0000256" key="8">
    <source>
        <dbReference type="ARBA" id="ARBA00022840"/>
    </source>
</evidence>
<evidence type="ECO:0000256" key="12">
    <source>
        <dbReference type="ARBA" id="ARBA00060084"/>
    </source>
</evidence>
<dbReference type="Pfam" id="PF00899">
    <property type="entry name" value="ThiF"/>
    <property type="match status" value="1"/>
</dbReference>
<evidence type="ECO:0000256" key="6">
    <source>
        <dbReference type="ARBA" id="ARBA00022741"/>
    </source>
</evidence>
<organism evidence="15 16">
    <name type="scientific">Hesseltinella vesiculosa</name>
    <dbReference type="NCBI Taxonomy" id="101127"/>
    <lineage>
        <taxon>Eukaryota</taxon>
        <taxon>Fungi</taxon>
        <taxon>Fungi incertae sedis</taxon>
        <taxon>Mucoromycota</taxon>
        <taxon>Mucoromycotina</taxon>
        <taxon>Mucoromycetes</taxon>
        <taxon>Mucorales</taxon>
        <taxon>Cunninghamellaceae</taxon>
        <taxon>Hesseltinella</taxon>
    </lineage>
</organism>
<protein>
    <recommendedName>
        <fullName evidence="14">THIF-type NAD/FAD binding fold domain-containing protein</fullName>
    </recommendedName>
</protein>
<dbReference type="Proteomes" id="UP000242146">
    <property type="component" value="Unassembled WGS sequence"/>
</dbReference>
<dbReference type="GO" id="GO:0005741">
    <property type="term" value="C:mitochondrial outer membrane"/>
    <property type="evidence" value="ECO:0007669"/>
    <property type="project" value="UniProtKB-SubCell"/>
</dbReference>
<dbReference type="GO" id="GO:0005524">
    <property type="term" value="F:ATP binding"/>
    <property type="evidence" value="ECO:0007669"/>
    <property type="project" value="UniProtKB-KW"/>
</dbReference>
<keyword evidence="4" id="KW-0436">Ligase</keyword>
<sequence>MSRDYDRYVNKWTLTAFAASTATASAILGYQHWQQRKINNKIKHQSRRSSWSATDPSSTRSLPLELRPILTGERVILGDAAMEKLEKSFVVVVGVGGVGSWTALMLLRAGVKRLRLIDFDQVTLSSLNRHAVATLDDVGTPKVRAMQKHLKLIAPDCDIDARIELFSAATADDLLRGQPDYIVDAIDNIQTKVDLIHYCYDHQLKVISSMGAGAKSDPSRIQITDISETLEDPLARTVRRHLRKFNIDRGIPVVYSTEKPHHVKLLPLEESRVDEADDYAALPDFRSRILPVLGTLPSLFGSSIASHVLLDLTQYPGYDPLPIKLRDGLYNRLHRDLLARESKIFKSKFCPLDLRDVAYIFEEIWHGESVLSGPQKQAVLVRWHPGKPLSLMNTVVLSKAEAKQHDRLSVDVDLVKQYGKDICDKVELRLQEQQQLRRLWEGVY</sequence>
<evidence type="ECO:0000256" key="1">
    <source>
        <dbReference type="ARBA" id="ARBA00004225"/>
    </source>
</evidence>
<dbReference type="GO" id="GO:0061503">
    <property type="term" value="F:tRNA threonylcarbamoyladenosine dehydratase"/>
    <property type="evidence" value="ECO:0007669"/>
    <property type="project" value="TreeGrafter"/>
</dbReference>
<evidence type="ECO:0000256" key="4">
    <source>
        <dbReference type="ARBA" id="ARBA00022598"/>
    </source>
</evidence>
<evidence type="ECO:0000256" key="9">
    <source>
        <dbReference type="ARBA" id="ARBA00022989"/>
    </source>
</evidence>
<dbReference type="GO" id="GO:0061504">
    <property type="term" value="P:cyclic threonylcarbamoyladenosine biosynthetic process"/>
    <property type="evidence" value="ECO:0007669"/>
    <property type="project" value="TreeGrafter"/>
</dbReference>
<keyword evidence="5 13" id="KW-0812">Transmembrane</keyword>
<keyword evidence="11 13" id="KW-0472">Membrane</keyword>
<accession>A0A1X2G8C4</accession>
<evidence type="ECO:0000256" key="10">
    <source>
        <dbReference type="ARBA" id="ARBA00023128"/>
    </source>
</evidence>
<evidence type="ECO:0000256" key="3">
    <source>
        <dbReference type="ARBA" id="ARBA00009919"/>
    </source>
</evidence>
<dbReference type="EMBL" id="MCGT01000033">
    <property type="protein sequence ID" value="ORX47513.1"/>
    <property type="molecule type" value="Genomic_DNA"/>
</dbReference>
<dbReference type="InterPro" id="IPR000594">
    <property type="entry name" value="ThiF_NAD_FAD-bd"/>
</dbReference>
<reference evidence="15 16" key="1">
    <citation type="submission" date="2016-07" db="EMBL/GenBank/DDBJ databases">
        <title>Pervasive Adenine N6-methylation of Active Genes in Fungi.</title>
        <authorList>
            <consortium name="DOE Joint Genome Institute"/>
            <person name="Mondo S.J."/>
            <person name="Dannebaum R.O."/>
            <person name="Kuo R.C."/>
            <person name="Labutti K."/>
            <person name="Haridas S."/>
            <person name="Kuo A."/>
            <person name="Salamov A."/>
            <person name="Ahrendt S.R."/>
            <person name="Lipzen A."/>
            <person name="Sullivan W."/>
            <person name="Andreopoulos W.B."/>
            <person name="Clum A."/>
            <person name="Lindquist E."/>
            <person name="Daum C."/>
            <person name="Ramamoorthy G.K."/>
            <person name="Gryganskyi A."/>
            <person name="Culley D."/>
            <person name="Magnuson J.K."/>
            <person name="James T.Y."/>
            <person name="O'Malley M.A."/>
            <person name="Stajich J.E."/>
            <person name="Spatafora J.W."/>
            <person name="Visel A."/>
            <person name="Grigoriev I.V."/>
        </authorList>
    </citation>
    <scope>NUCLEOTIDE SEQUENCE [LARGE SCALE GENOMIC DNA]</scope>
    <source>
        <strain evidence="15 16">NRRL 3301</strain>
    </source>
</reference>
<evidence type="ECO:0000256" key="5">
    <source>
        <dbReference type="ARBA" id="ARBA00022692"/>
    </source>
</evidence>
<keyword evidence="8" id="KW-0067">ATP-binding</keyword>
<evidence type="ECO:0000256" key="7">
    <source>
        <dbReference type="ARBA" id="ARBA00022787"/>
    </source>
</evidence>
<evidence type="ECO:0000256" key="13">
    <source>
        <dbReference type="SAM" id="Phobius"/>
    </source>
</evidence>
<keyword evidence="10" id="KW-0496">Mitochondrion</keyword>
<keyword evidence="9 13" id="KW-1133">Transmembrane helix</keyword>
<keyword evidence="16" id="KW-1185">Reference proteome</keyword>
<evidence type="ECO:0000259" key="14">
    <source>
        <dbReference type="Pfam" id="PF00899"/>
    </source>
</evidence>
<comment type="similarity">
    <text evidence="3">Belongs to the HesA/MoeB/ThiF family.</text>
</comment>
<keyword evidence="6" id="KW-0547">Nucleotide-binding</keyword>
<comment type="caution">
    <text evidence="15">The sequence shown here is derived from an EMBL/GenBank/DDBJ whole genome shotgun (WGS) entry which is preliminary data.</text>
</comment>
<comment type="function">
    <text evidence="12">Catalyzes the ATP-dependent dehydration of threonylcarbamoyladenosine at position 37 (t(6)A37) to form cyclic t(6)A37 (ct(6)A37) in tRNAs that read codons beginning with adenine.</text>
</comment>
<dbReference type="CDD" id="cd00755">
    <property type="entry name" value="YgdL_like"/>
    <property type="match status" value="1"/>
</dbReference>
<evidence type="ECO:0000256" key="11">
    <source>
        <dbReference type="ARBA" id="ARBA00023136"/>
    </source>
</evidence>
<evidence type="ECO:0000313" key="15">
    <source>
        <dbReference type="EMBL" id="ORX47513.1"/>
    </source>
</evidence>
<evidence type="ECO:0000256" key="2">
    <source>
        <dbReference type="ARBA" id="ARBA00004294"/>
    </source>
</evidence>
<dbReference type="InterPro" id="IPR035985">
    <property type="entry name" value="Ubiquitin-activating_enz"/>
</dbReference>
<dbReference type="SUPFAM" id="SSF69572">
    <property type="entry name" value="Activating enzymes of the ubiquitin-like proteins"/>
    <property type="match status" value="1"/>
</dbReference>
<dbReference type="STRING" id="101127.A0A1X2G8C4"/>
<name>A0A1X2G8C4_9FUNG</name>
<feature type="domain" description="THIF-type NAD/FAD binding fold" evidence="14">
    <location>
        <begin position="77"/>
        <end position="315"/>
    </location>
</feature>
<comment type="subcellular location">
    <subcellularLocation>
        <location evidence="1">Mitochondrion membrane</location>
        <topology evidence="1">Multi-pass membrane protein</topology>
    </subcellularLocation>
    <subcellularLocation>
        <location evidence="2">Mitochondrion outer membrane</location>
    </subcellularLocation>
</comment>